<evidence type="ECO:0000256" key="2">
    <source>
        <dbReference type="ARBA" id="ARBA00022679"/>
    </source>
</evidence>
<keyword evidence="9" id="KW-1185">Reference proteome</keyword>
<evidence type="ECO:0000313" key="9">
    <source>
        <dbReference type="Proteomes" id="UP000199280"/>
    </source>
</evidence>
<keyword evidence="3" id="KW-0520">NAD</keyword>
<dbReference type="CDD" id="cd01407">
    <property type="entry name" value="SIR2-fam"/>
    <property type="match status" value="1"/>
</dbReference>
<keyword evidence="2" id="KW-0808">Transferase</keyword>
<organism evidence="6 8">
    <name type="scientific">Trichococcus ilyis</name>
    <dbReference type="NCBI Taxonomy" id="640938"/>
    <lineage>
        <taxon>Bacteria</taxon>
        <taxon>Bacillati</taxon>
        <taxon>Bacillota</taxon>
        <taxon>Bacilli</taxon>
        <taxon>Lactobacillales</taxon>
        <taxon>Carnobacteriaceae</taxon>
        <taxon>Trichococcus</taxon>
    </lineage>
</organism>
<dbReference type="Pfam" id="PF02146">
    <property type="entry name" value="SIR2"/>
    <property type="match status" value="1"/>
</dbReference>
<dbReference type="AlphaFoldDB" id="A0A143Z6K5"/>
<evidence type="ECO:0000313" key="6">
    <source>
        <dbReference type="EMBL" id="CZR08490.1"/>
    </source>
</evidence>
<feature type="domain" description="Deacetylase sirtuin-type" evidence="5">
    <location>
        <begin position="1"/>
        <end position="249"/>
    </location>
</feature>
<evidence type="ECO:0000256" key="3">
    <source>
        <dbReference type="ARBA" id="ARBA00023027"/>
    </source>
</evidence>
<dbReference type="InterPro" id="IPR050134">
    <property type="entry name" value="NAD-dep_sirtuin_deacylases"/>
</dbReference>
<dbReference type="InterPro" id="IPR029035">
    <property type="entry name" value="DHS-like_NAD/FAD-binding_dom"/>
</dbReference>
<dbReference type="NCBIfam" id="NF001752">
    <property type="entry name" value="PRK00481.1-1"/>
    <property type="match status" value="1"/>
</dbReference>
<dbReference type="EMBL" id="FNYT01000026">
    <property type="protein sequence ID" value="SEJ77323.1"/>
    <property type="molecule type" value="Genomic_DNA"/>
</dbReference>
<dbReference type="SUPFAM" id="SSF52467">
    <property type="entry name" value="DHS-like NAD/FAD-binding domain"/>
    <property type="match status" value="1"/>
</dbReference>
<dbReference type="Gene3D" id="3.40.50.1220">
    <property type="entry name" value="TPP-binding domain"/>
    <property type="match status" value="1"/>
</dbReference>
<sequence length="249" mass="27636">MNDNDKERFADMIRHSQRIVAFTGAGISTESGIPDFRSAGGLFDRLSGRHFSGEETLSIGFLEMYPKLFFRNYAEHFDFSQALPNAAHRFFAALEQTGKEVTIVTQNIDNLHQSAGSSDVIELHGNGTRWRTFDTAEPAYAAEIRMDAQGIQRDPQGRVVRPDIVLYGEMLDEQTMERAAAAIGAADMLVVIGTSLAVYPAASFVHYFKGPYAVLLNRTPVPQSLSFQLAIRTDAGAFLADVWQEYFAK</sequence>
<dbReference type="PANTHER" id="PTHR11085">
    <property type="entry name" value="NAD-DEPENDENT PROTEIN DEACYLASE SIRTUIN-5, MITOCHONDRIAL-RELATED"/>
    <property type="match status" value="1"/>
</dbReference>
<dbReference type="GO" id="GO:0070403">
    <property type="term" value="F:NAD+ binding"/>
    <property type="evidence" value="ECO:0007669"/>
    <property type="project" value="InterPro"/>
</dbReference>
<dbReference type="InterPro" id="IPR026591">
    <property type="entry name" value="Sirtuin_cat_small_dom_sf"/>
</dbReference>
<evidence type="ECO:0000256" key="1">
    <source>
        <dbReference type="ARBA" id="ARBA00012928"/>
    </source>
</evidence>
<reference evidence="6 8" key="1">
    <citation type="submission" date="2016-02" db="EMBL/GenBank/DDBJ databases">
        <authorList>
            <person name="Wen L."/>
            <person name="He K."/>
            <person name="Yang H."/>
        </authorList>
    </citation>
    <scope>NUCLEOTIDE SEQUENCE [LARGE SCALE GENOMIC DNA]</scope>
    <source>
        <strain evidence="6">Trichococcus_R210</strain>
    </source>
</reference>
<evidence type="ECO:0000256" key="4">
    <source>
        <dbReference type="PROSITE-ProRule" id="PRU00236"/>
    </source>
</evidence>
<dbReference type="EC" id="2.3.1.286" evidence="1"/>
<dbReference type="PANTHER" id="PTHR11085:SF4">
    <property type="entry name" value="NAD-DEPENDENT PROTEIN DEACYLASE"/>
    <property type="match status" value="1"/>
</dbReference>
<comment type="caution">
    <text evidence="4">Lacks conserved residue(s) required for the propagation of feature annotation.</text>
</comment>
<accession>A0A143Z6K5</accession>
<name>A0A143Z6K5_9LACT</name>
<dbReference type="EMBL" id="FJNB01000025">
    <property type="protein sequence ID" value="CZR08490.1"/>
    <property type="molecule type" value="Genomic_DNA"/>
</dbReference>
<proteinExistence type="predicted"/>
<gene>
    <name evidence="7" type="ORF">SAMN05216375_1268</name>
    <name evidence="6" type="ORF">TR210_2581</name>
</gene>
<evidence type="ECO:0000259" key="5">
    <source>
        <dbReference type="PROSITE" id="PS50305"/>
    </source>
</evidence>
<dbReference type="STRING" id="640938.TR210_2581"/>
<dbReference type="InterPro" id="IPR003000">
    <property type="entry name" value="Sirtuin"/>
</dbReference>
<reference evidence="7 9" key="2">
    <citation type="submission" date="2016-10" db="EMBL/GenBank/DDBJ databases">
        <authorList>
            <person name="Varghese N."/>
            <person name="Submissions S."/>
        </authorList>
    </citation>
    <scope>NUCLEOTIDE SEQUENCE [LARGE SCALE GENOMIC DNA]</scope>
    <source>
        <strain evidence="7 9">DSM 22150</strain>
    </source>
</reference>
<dbReference type="InterPro" id="IPR026590">
    <property type="entry name" value="Ssirtuin_cat_dom"/>
</dbReference>
<dbReference type="Gene3D" id="3.30.1600.10">
    <property type="entry name" value="SIR2/SIRT2 'Small Domain"/>
    <property type="match status" value="1"/>
</dbReference>
<dbReference type="Proteomes" id="UP000076878">
    <property type="component" value="Unassembled WGS sequence"/>
</dbReference>
<dbReference type="Proteomes" id="UP000199280">
    <property type="component" value="Unassembled WGS sequence"/>
</dbReference>
<dbReference type="OrthoDB" id="9800582at2"/>
<dbReference type="GO" id="GO:0017136">
    <property type="term" value="F:histone deacetylase activity, NAD-dependent"/>
    <property type="evidence" value="ECO:0007669"/>
    <property type="project" value="TreeGrafter"/>
</dbReference>
<dbReference type="RefSeq" id="WP_068624432.1">
    <property type="nucleotide sequence ID" value="NZ_FJNB01000025.1"/>
</dbReference>
<protein>
    <recommendedName>
        <fullName evidence="1">protein acetyllysine N-acetyltransferase</fullName>
        <ecNumber evidence="1">2.3.1.286</ecNumber>
    </recommendedName>
</protein>
<evidence type="ECO:0000313" key="7">
    <source>
        <dbReference type="EMBL" id="SEJ77323.1"/>
    </source>
</evidence>
<evidence type="ECO:0000313" key="8">
    <source>
        <dbReference type="Proteomes" id="UP000076878"/>
    </source>
</evidence>
<dbReference type="PROSITE" id="PS50305">
    <property type="entry name" value="SIRTUIN"/>
    <property type="match status" value="1"/>
</dbReference>